<protein>
    <submittedName>
        <fullName evidence="1">Uncharacterized protein</fullName>
    </submittedName>
</protein>
<proteinExistence type="predicted"/>
<dbReference type="EMBL" id="AXCP01009189">
    <property type="status" value="NOT_ANNOTATED_CDS"/>
    <property type="molecule type" value="Genomic_DNA"/>
</dbReference>
<reference evidence="1" key="1">
    <citation type="submission" date="2022-08" db="UniProtKB">
        <authorList>
            <consortium name="EnsemblMetazoa"/>
        </authorList>
    </citation>
    <scope>IDENTIFICATION</scope>
    <source>
        <strain evidence="1">EBRO</strain>
    </source>
</reference>
<dbReference type="EnsemblMetazoa" id="AATE017900-RA">
    <property type="protein sequence ID" value="AATE017900-PA.1"/>
    <property type="gene ID" value="AATE017900"/>
</dbReference>
<dbReference type="AlphaFoldDB" id="A0A182JGY1"/>
<dbReference type="VEuPathDB" id="VectorBase:AATE017900"/>
<name>A0A182JGY1_ANOAO</name>
<evidence type="ECO:0000313" key="1">
    <source>
        <dbReference type="EnsemblMetazoa" id="AATE017900-PA.1"/>
    </source>
</evidence>
<accession>A0A182JGY1</accession>
<sequence>EEHKALVEKYERIKEHNANSKALLEQYQDVVSELETLKCQHQVSARDLKSTVEENRELKQTSAKLSAALQESEAELAQYLEKFNATNTENLALKEQRREIEALKCQHQAVMSDLKSIIEENRELKQTSAKLSAALQESEAELAQYREKFNATNTEHLELKEQRREIEALKCQQQAVMSDLKSTIEENRELKQTIRFDEGVNVFGASGDQGGEKLREVLRRLLNLLLRRLGSGTLKTGKLARDRALLEDSDAVAKVFRLLLLVETKLKMKKKNNTIWHPSYCTAAKTFVLT</sequence>
<organism evidence="1">
    <name type="scientific">Anopheles atroparvus</name>
    <name type="common">European mosquito</name>
    <dbReference type="NCBI Taxonomy" id="41427"/>
    <lineage>
        <taxon>Eukaryota</taxon>
        <taxon>Metazoa</taxon>
        <taxon>Ecdysozoa</taxon>
        <taxon>Arthropoda</taxon>
        <taxon>Hexapoda</taxon>
        <taxon>Insecta</taxon>
        <taxon>Pterygota</taxon>
        <taxon>Neoptera</taxon>
        <taxon>Endopterygota</taxon>
        <taxon>Diptera</taxon>
        <taxon>Nematocera</taxon>
        <taxon>Culicoidea</taxon>
        <taxon>Culicidae</taxon>
        <taxon>Anophelinae</taxon>
        <taxon>Anopheles</taxon>
    </lineage>
</organism>
<dbReference type="STRING" id="41427.A0A182JGY1"/>